<proteinExistence type="predicted"/>
<protein>
    <submittedName>
        <fullName evidence="1">Uncharacterized protein</fullName>
    </submittedName>
</protein>
<dbReference type="Proteomes" id="UP001487296">
    <property type="component" value="Unassembled WGS sequence"/>
</dbReference>
<dbReference type="RefSeq" id="WP_215760925.1">
    <property type="nucleotide sequence ID" value="NZ_JAHKBE010000098.1"/>
</dbReference>
<keyword evidence="2" id="KW-1185">Reference proteome</keyword>
<name>A0ABV1FTT0_9BACT</name>
<sequence length="326" mass="37975">MKQKKYVFFTYAFKKDPDSTPDKRVDEDKIQSLFGDIFAAGEKLEIYMKKGKEEVMLRNDVITMCDDIIVYRLNDDRDVKITLPTGTTTNNIDDYVDKTEPSYPFCHLIFHNQPGVQYVAIEKNYAAFSGNLNRITKILATNFNRMLKPYGYTIQFEAIYMQALAWDVVKRRCRENDDYVSQICLTAKRNKEKDTFADFSRNDNINGLIQESEDNEAKEFFMGNKFSKDASEQSIRNSIDTMFHINQFITKKECELKVKLSKSGVLCLNDEVVPMYFLPPMAIERFQLRTTVSTDEHDYELLKWLNDCIRDIKKTGNETTPPAKLD</sequence>
<evidence type="ECO:0000313" key="2">
    <source>
        <dbReference type="Proteomes" id="UP001487296"/>
    </source>
</evidence>
<organism evidence="1 2">
    <name type="scientific">Hallella faecis</name>
    <dbReference type="NCBI Taxonomy" id="2841596"/>
    <lineage>
        <taxon>Bacteria</taxon>
        <taxon>Pseudomonadati</taxon>
        <taxon>Bacteroidota</taxon>
        <taxon>Bacteroidia</taxon>
        <taxon>Bacteroidales</taxon>
        <taxon>Prevotellaceae</taxon>
        <taxon>Hallella</taxon>
    </lineage>
</organism>
<dbReference type="EMBL" id="JBBNFP010000093">
    <property type="protein sequence ID" value="MEQ2487836.1"/>
    <property type="molecule type" value="Genomic_DNA"/>
</dbReference>
<evidence type="ECO:0000313" key="1">
    <source>
        <dbReference type="EMBL" id="MEQ2487836.1"/>
    </source>
</evidence>
<reference evidence="1 2" key="1">
    <citation type="submission" date="2024-04" db="EMBL/GenBank/DDBJ databases">
        <title>Human intestinal bacterial collection.</title>
        <authorList>
            <person name="Pauvert C."/>
            <person name="Hitch T.C.A."/>
            <person name="Clavel T."/>
        </authorList>
    </citation>
    <scope>NUCLEOTIDE SEQUENCE [LARGE SCALE GENOMIC DNA]</scope>
    <source>
        <strain evidence="1 2">CLA-AA-H145</strain>
    </source>
</reference>
<accession>A0ABV1FTT0</accession>
<comment type="caution">
    <text evidence="1">The sequence shown here is derived from an EMBL/GenBank/DDBJ whole genome shotgun (WGS) entry which is preliminary data.</text>
</comment>
<gene>
    <name evidence="1" type="ORF">AAAT34_12410</name>
</gene>